<dbReference type="PANTHER" id="PTHR43394">
    <property type="entry name" value="ATP-DEPENDENT PERMEASE MDL1, MITOCHONDRIAL"/>
    <property type="match status" value="1"/>
</dbReference>
<dbReference type="InterPro" id="IPR003593">
    <property type="entry name" value="AAA+_ATPase"/>
</dbReference>
<feature type="domain" description="ABC transmembrane type-1" evidence="10">
    <location>
        <begin position="43"/>
        <end position="318"/>
    </location>
</feature>
<dbReference type="SUPFAM" id="SSF90123">
    <property type="entry name" value="ABC transporter transmembrane region"/>
    <property type="match status" value="1"/>
</dbReference>
<keyword evidence="7 8" id="KW-0472">Membrane</keyword>
<keyword evidence="2" id="KW-0813">Transport</keyword>
<evidence type="ECO:0000256" key="4">
    <source>
        <dbReference type="ARBA" id="ARBA00022741"/>
    </source>
</evidence>
<feature type="transmembrane region" description="Helical" evidence="8">
    <location>
        <begin position="146"/>
        <end position="167"/>
    </location>
</feature>
<dbReference type="AlphaFoldDB" id="A0A7C1FRI1"/>
<dbReference type="InterPro" id="IPR011527">
    <property type="entry name" value="ABC1_TM_dom"/>
</dbReference>
<reference evidence="11" key="1">
    <citation type="journal article" date="2020" name="mSystems">
        <title>Genome- and Community-Level Interaction Insights into Carbon Utilization and Element Cycling Functions of Hydrothermarchaeota in Hydrothermal Sediment.</title>
        <authorList>
            <person name="Zhou Z."/>
            <person name="Liu Y."/>
            <person name="Xu W."/>
            <person name="Pan J."/>
            <person name="Luo Z.H."/>
            <person name="Li M."/>
        </authorList>
    </citation>
    <scope>NUCLEOTIDE SEQUENCE [LARGE SCALE GENOMIC DNA]</scope>
    <source>
        <strain evidence="11">SpSt-289</strain>
    </source>
</reference>
<evidence type="ECO:0000256" key="7">
    <source>
        <dbReference type="ARBA" id="ARBA00023136"/>
    </source>
</evidence>
<dbReference type="GO" id="GO:0005886">
    <property type="term" value="C:plasma membrane"/>
    <property type="evidence" value="ECO:0007669"/>
    <property type="project" value="UniProtKB-SubCell"/>
</dbReference>
<dbReference type="GO" id="GO:0015421">
    <property type="term" value="F:ABC-type oligopeptide transporter activity"/>
    <property type="evidence" value="ECO:0007669"/>
    <property type="project" value="TreeGrafter"/>
</dbReference>
<dbReference type="Gene3D" id="3.40.50.300">
    <property type="entry name" value="P-loop containing nucleotide triphosphate hydrolases"/>
    <property type="match status" value="1"/>
</dbReference>
<keyword evidence="4" id="KW-0547">Nucleotide-binding</keyword>
<dbReference type="InterPro" id="IPR036640">
    <property type="entry name" value="ABC1_TM_sf"/>
</dbReference>
<keyword evidence="6 8" id="KW-1133">Transmembrane helix</keyword>
<dbReference type="InterPro" id="IPR003439">
    <property type="entry name" value="ABC_transporter-like_ATP-bd"/>
</dbReference>
<evidence type="ECO:0000313" key="11">
    <source>
        <dbReference type="EMBL" id="HDX30735.1"/>
    </source>
</evidence>
<feature type="transmembrane region" description="Helical" evidence="8">
    <location>
        <begin position="252"/>
        <end position="280"/>
    </location>
</feature>
<gene>
    <name evidence="11" type="ORF">ENQ20_04490</name>
</gene>
<dbReference type="Pfam" id="PF00005">
    <property type="entry name" value="ABC_tran"/>
    <property type="match status" value="1"/>
</dbReference>
<dbReference type="InterPro" id="IPR039421">
    <property type="entry name" value="Type_1_exporter"/>
</dbReference>
<comment type="caution">
    <text evidence="11">The sequence shown here is derived from an EMBL/GenBank/DDBJ whole genome shotgun (WGS) entry which is preliminary data.</text>
</comment>
<name>A0A7C1FRI1_9CHLR</name>
<dbReference type="FunFam" id="3.40.50.300:FF:000287">
    <property type="entry name" value="Multidrug ABC transporter ATP-binding protein"/>
    <property type="match status" value="1"/>
</dbReference>
<feature type="transmembrane region" description="Helical" evidence="8">
    <location>
        <begin position="173"/>
        <end position="193"/>
    </location>
</feature>
<feature type="transmembrane region" description="Helical" evidence="8">
    <location>
        <begin position="79"/>
        <end position="100"/>
    </location>
</feature>
<dbReference type="Gene3D" id="1.20.1560.10">
    <property type="entry name" value="ABC transporter type 1, transmembrane domain"/>
    <property type="match status" value="1"/>
</dbReference>
<evidence type="ECO:0000256" key="8">
    <source>
        <dbReference type="SAM" id="Phobius"/>
    </source>
</evidence>
<accession>A0A7C1FRI1</accession>
<keyword evidence="3 8" id="KW-0812">Transmembrane</keyword>
<dbReference type="Pfam" id="PF00664">
    <property type="entry name" value="ABC_membrane"/>
    <property type="match status" value="1"/>
</dbReference>
<dbReference type="SMART" id="SM00382">
    <property type="entry name" value="AAA"/>
    <property type="match status" value="1"/>
</dbReference>
<evidence type="ECO:0000256" key="2">
    <source>
        <dbReference type="ARBA" id="ARBA00022448"/>
    </source>
</evidence>
<organism evidence="11">
    <name type="scientific">Caldilinea aerophila</name>
    <dbReference type="NCBI Taxonomy" id="133453"/>
    <lineage>
        <taxon>Bacteria</taxon>
        <taxon>Bacillati</taxon>
        <taxon>Chloroflexota</taxon>
        <taxon>Caldilineae</taxon>
        <taxon>Caldilineales</taxon>
        <taxon>Caldilineaceae</taxon>
        <taxon>Caldilinea</taxon>
    </lineage>
</organism>
<feature type="transmembrane region" description="Helical" evidence="8">
    <location>
        <begin position="286"/>
        <end position="306"/>
    </location>
</feature>
<comment type="subcellular location">
    <subcellularLocation>
        <location evidence="1">Cell membrane</location>
        <topology evidence="1">Multi-pass membrane protein</topology>
    </subcellularLocation>
</comment>
<evidence type="ECO:0000256" key="1">
    <source>
        <dbReference type="ARBA" id="ARBA00004651"/>
    </source>
</evidence>
<sequence>MSEHIEFQEEEFSTRFSGRTIRRLVSLLRPYLLWVLGFLSTVMVVSGLDSYFTYLSKRMVDEGITPSNWPMLVQIVEHYATLIVVQSLAVFAFIYLAGILGERIRYDLRKQLFNHLQELSLTYYNRTPVGWIISRVTSDTDRVSELVTWGLLDVTWSSFNILTALFFMAQISWQLTLIVMVIVPIIIVVATYFQRRIITQYREVRRVNSKITGAYNETITGVRVIKALDREEENLNEFGKLTSEMHRAAYRAAWYSALFLPTVQLISTFAIASIITYAGVTVETGGLSVGGMYAFISYVLFMIWPVQEMARVFAEMQQAVASGERIFSLIDAVPDVVDKPDAYEVDSLRGDIVFEHVDFQYEEGKPILTDFNLHVRQGETIALVGPTGGGKSTIVNLLCRFFEPTRGRILIAGHDYTHLTQRAIQSRIGMVLQTPHLFSGTIRENIRYGRLDATDEEVEEAAKLAGAHAFIETLPKGYDEQVGEGGVLLSTGQKQLLSLARAILAKPDIFIMDEATASVDTLTEGLIQQGMEKLMKECTSFVIAHRLSTIRNATRILVIEDGCIKEMGTHRELLRLGGHYYRLYTQQFRQEVIEQVEELAARAAAEQSLETQAVDSQGKEKLITELAHAK</sequence>
<dbReference type="CDD" id="cd18540">
    <property type="entry name" value="ABC_6TM_exporter_like"/>
    <property type="match status" value="1"/>
</dbReference>
<dbReference type="GO" id="GO:0016887">
    <property type="term" value="F:ATP hydrolysis activity"/>
    <property type="evidence" value="ECO:0007669"/>
    <property type="project" value="InterPro"/>
</dbReference>
<evidence type="ECO:0000259" key="9">
    <source>
        <dbReference type="PROSITE" id="PS50893"/>
    </source>
</evidence>
<evidence type="ECO:0000256" key="5">
    <source>
        <dbReference type="ARBA" id="ARBA00022840"/>
    </source>
</evidence>
<evidence type="ECO:0000259" key="10">
    <source>
        <dbReference type="PROSITE" id="PS50929"/>
    </source>
</evidence>
<keyword evidence="5 11" id="KW-0067">ATP-binding</keyword>
<dbReference type="PROSITE" id="PS50929">
    <property type="entry name" value="ABC_TM1F"/>
    <property type="match status" value="1"/>
</dbReference>
<evidence type="ECO:0000256" key="3">
    <source>
        <dbReference type="ARBA" id="ARBA00022692"/>
    </source>
</evidence>
<feature type="transmembrane region" description="Helical" evidence="8">
    <location>
        <begin position="31"/>
        <end position="52"/>
    </location>
</feature>
<evidence type="ECO:0000256" key="6">
    <source>
        <dbReference type="ARBA" id="ARBA00022989"/>
    </source>
</evidence>
<dbReference type="PANTHER" id="PTHR43394:SF1">
    <property type="entry name" value="ATP-BINDING CASSETTE SUB-FAMILY B MEMBER 10, MITOCHONDRIAL"/>
    <property type="match status" value="1"/>
</dbReference>
<dbReference type="InterPro" id="IPR027417">
    <property type="entry name" value="P-loop_NTPase"/>
</dbReference>
<protein>
    <submittedName>
        <fullName evidence="11">ABC transporter ATP-binding protein</fullName>
    </submittedName>
</protein>
<feature type="domain" description="ABC transporter" evidence="9">
    <location>
        <begin position="352"/>
        <end position="586"/>
    </location>
</feature>
<dbReference type="GO" id="GO:0005524">
    <property type="term" value="F:ATP binding"/>
    <property type="evidence" value="ECO:0007669"/>
    <property type="project" value="UniProtKB-KW"/>
</dbReference>
<dbReference type="CDD" id="cd03254">
    <property type="entry name" value="ABCC_Glucan_exporter_like"/>
    <property type="match status" value="1"/>
</dbReference>
<dbReference type="PROSITE" id="PS50893">
    <property type="entry name" value="ABC_TRANSPORTER_2"/>
    <property type="match status" value="1"/>
</dbReference>
<dbReference type="SUPFAM" id="SSF52540">
    <property type="entry name" value="P-loop containing nucleoside triphosphate hydrolases"/>
    <property type="match status" value="1"/>
</dbReference>
<proteinExistence type="predicted"/>
<dbReference type="EMBL" id="DSMG01000051">
    <property type="protein sequence ID" value="HDX30735.1"/>
    <property type="molecule type" value="Genomic_DNA"/>
</dbReference>